<keyword evidence="2" id="KW-1185">Reference proteome</keyword>
<name>A0A0J1FX38_9FIRM</name>
<accession>A0A0J1FX38</accession>
<proteinExistence type="predicted"/>
<dbReference type="EMBL" id="LDZY01000002">
    <property type="protein sequence ID" value="KLU67548.1"/>
    <property type="molecule type" value="Genomic_DNA"/>
</dbReference>
<evidence type="ECO:0000313" key="1">
    <source>
        <dbReference type="EMBL" id="KLU67548.1"/>
    </source>
</evidence>
<comment type="caution">
    <text evidence="1">The sequence shown here is derived from an EMBL/GenBank/DDBJ whole genome shotgun (WGS) entry which is preliminary data.</text>
</comment>
<dbReference type="AlphaFoldDB" id="A0A0J1FX38"/>
<dbReference type="Proteomes" id="UP000036356">
    <property type="component" value="Unassembled WGS sequence"/>
</dbReference>
<sequence>MDYTKFDTIHITQEDIDKLQEVHLSRMILNFPVILKEGTITVEGRIVLYFRLDDEQSILTTIYQGAVNQNIPVVTFRWDRVSQSFTSQTVHRQDILDYFIDYQHSLGFPDYDLSNYMIQNLTILSYIMAYIHENQENREVVYTTRQSLPPKKNSKGKSQRNRNIARFKEVFKVYVNDENIETALETNKREYKQESWTVRGHPRHLSSGKVVWIDPYIKGKGKHNPKDYKF</sequence>
<reference evidence="1 2" key="1">
    <citation type="submission" date="2015-06" db="EMBL/GenBank/DDBJ databases">
        <title>Draft genome of the moderately acidophilic sulfate reducer Candidatus Desulfosporosinus acididurans strain M1.</title>
        <authorList>
            <person name="Poehlein A."/>
            <person name="Petzsch P."/>
            <person name="Johnson B.D."/>
            <person name="Schloemann M."/>
            <person name="Daniel R."/>
            <person name="Muehling M."/>
        </authorList>
    </citation>
    <scope>NUCLEOTIDE SEQUENCE [LARGE SCALE GENOMIC DNA]</scope>
    <source>
        <strain evidence="1 2">M1</strain>
    </source>
</reference>
<gene>
    <name evidence="1" type="ORF">DEAC_c07620</name>
</gene>
<dbReference type="RefSeq" id="WP_047808675.1">
    <property type="nucleotide sequence ID" value="NZ_LDZY01000002.1"/>
</dbReference>
<organism evidence="1 2">
    <name type="scientific">Desulfosporosinus acididurans</name>
    <dbReference type="NCBI Taxonomy" id="476652"/>
    <lineage>
        <taxon>Bacteria</taxon>
        <taxon>Bacillati</taxon>
        <taxon>Bacillota</taxon>
        <taxon>Clostridia</taxon>
        <taxon>Eubacteriales</taxon>
        <taxon>Desulfitobacteriaceae</taxon>
        <taxon>Desulfosporosinus</taxon>
    </lineage>
</organism>
<dbReference type="PATRIC" id="fig|476652.3.peg.779"/>
<protein>
    <submittedName>
        <fullName evidence="1">Uncharacterized protein</fullName>
    </submittedName>
</protein>
<evidence type="ECO:0000313" key="2">
    <source>
        <dbReference type="Proteomes" id="UP000036356"/>
    </source>
</evidence>